<sequence>MWSPRRLHDLCFRLAKDAAGAMTLFGLFVFLTMAVIGGLAIDVSHVHAERVRLQVMADAAAHAALVSRRKMSASAAKAEAVAMVRASDPAAERGDQLLASDISFGVFDYATGGFVADPSKGMAVRVSTARLAARDNAVISFLTQLIGFDSWDISREAVFVAYNPGCSEEGFLSEGLIDVQSNNAYLNGFCMHSNTSVSINNNNTFAPGTVLSMPDLSQFSMPSSGFKQNDGLQAALRTATVEIRELRDLSDIISQIQTIGAWHTPDYVTSGSVIQLSGGQFDPSDFRRGRIHRISCNGGKVQLRTRGLYTTIREAVIVTDCEVSLGSGLAFEDAVLATTSTSDKSISGSSGVRLGRADACLPGGSAQLLTMGGTSLPSNMHLHGSQIIAKKDITFSAGAMGVGLSLIAGGKIDGTSNMLMYRCSGGMNDNFRVDHYRLAL</sequence>
<dbReference type="InterPro" id="IPR057189">
    <property type="entry name" value="DUF7867"/>
</dbReference>
<dbReference type="Pfam" id="PF25269">
    <property type="entry name" value="DUF7867"/>
    <property type="match status" value="1"/>
</dbReference>
<keyword evidence="1" id="KW-1133">Transmembrane helix</keyword>
<evidence type="ECO:0000313" key="5">
    <source>
        <dbReference type="Proteomes" id="UP000016566"/>
    </source>
</evidence>
<feature type="transmembrane region" description="Helical" evidence="1">
    <location>
        <begin position="21"/>
        <end position="41"/>
    </location>
</feature>
<comment type="caution">
    <text evidence="4">The sequence shown here is derived from an EMBL/GenBank/DDBJ whole genome shotgun (WGS) entry which is preliminary data.</text>
</comment>
<feature type="domain" description="Putative Flp pilus-assembly TadG-like N-terminal" evidence="2">
    <location>
        <begin position="20"/>
        <end position="64"/>
    </location>
</feature>
<dbReference type="InterPro" id="IPR028087">
    <property type="entry name" value="Tad_N"/>
</dbReference>
<feature type="domain" description="DUF7867" evidence="3">
    <location>
        <begin position="170"/>
        <end position="424"/>
    </location>
</feature>
<dbReference type="Proteomes" id="UP000016566">
    <property type="component" value="Unassembled WGS sequence"/>
</dbReference>
<dbReference type="EMBL" id="BATB01000020">
    <property type="protein sequence ID" value="GAD55780.1"/>
    <property type="molecule type" value="Genomic_DNA"/>
</dbReference>
<protein>
    <submittedName>
        <fullName evidence="4">Hypotheical conserved protein</fullName>
    </submittedName>
</protein>
<keyword evidence="5" id="KW-1185">Reference proteome</keyword>
<gene>
    <name evidence="4" type="ORF">MBELCI_1832</name>
</gene>
<dbReference type="STRING" id="1337093.MBELCI_1832"/>
<evidence type="ECO:0000259" key="3">
    <source>
        <dbReference type="Pfam" id="PF25269"/>
    </source>
</evidence>
<dbReference type="eggNOG" id="ENOG502Z8ZB">
    <property type="taxonomic scope" value="Bacteria"/>
</dbReference>
<evidence type="ECO:0000256" key="1">
    <source>
        <dbReference type="SAM" id="Phobius"/>
    </source>
</evidence>
<evidence type="ECO:0000313" key="4">
    <source>
        <dbReference type="EMBL" id="GAD55780.1"/>
    </source>
</evidence>
<dbReference type="Pfam" id="PF13400">
    <property type="entry name" value="Tad"/>
    <property type="match status" value="1"/>
</dbReference>
<dbReference type="RefSeq" id="WP_021693881.1">
    <property type="nucleotide sequence ID" value="NZ_BATB01000020.1"/>
</dbReference>
<keyword evidence="1" id="KW-0472">Membrane</keyword>
<proteinExistence type="predicted"/>
<reference evidence="4" key="1">
    <citation type="journal article" date="2013" name="Genome Announc.">
        <title>Draft Genome Sequence of Loktanella cinnabarina LL-001T, Isolated from Deep-Sea Floor Sediment.</title>
        <authorList>
            <person name="Nishi S."/>
            <person name="Tsubouchi T."/>
            <person name="Takaki Y."/>
            <person name="Koyanagi R."/>
            <person name="Satoh N."/>
            <person name="Maruyama T."/>
            <person name="Hatada Y."/>
        </authorList>
    </citation>
    <scope>NUCLEOTIDE SEQUENCE [LARGE SCALE GENOMIC DNA]</scope>
    <source>
        <strain evidence="4">LL-001</strain>
    </source>
</reference>
<dbReference type="AlphaFoldDB" id="U2Z339"/>
<accession>U2Z339</accession>
<keyword evidence="1" id="KW-0812">Transmembrane</keyword>
<evidence type="ECO:0000259" key="2">
    <source>
        <dbReference type="Pfam" id="PF13400"/>
    </source>
</evidence>
<dbReference type="OrthoDB" id="7863619at2"/>
<organism evidence="4 5">
    <name type="scientific">Limimaricola cinnabarinus LL-001</name>
    <dbReference type="NCBI Taxonomy" id="1337093"/>
    <lineage>
        <taxon>Bacteria</taxon>
        <taxon>Pseudomonadati</taxon>
        <taxon>Pseudomonadota</taxon>
        <taxon>Alphaproteobacteria</taxon>
        <taxon>Rhodobacterales</taxon>
        <taxon>Paracoccaceae</taxon>
        <taxon>Limimaricola</taxon>
    </lineage>
</organism>
<name>U2Z339_9RHOB</name>